<keyword evidence="4" id="KW-1185">Reference proteome</keyword>
<feature type="chain" id="PRO_5011440434" evidence="1">
    <location>
        <begin position="23"/>
        <end position="440"/>
    </location>
</feature>
<dbReference type="InterPro" id="IPR027372">
    <property type="entry name" value="Phytase-like_dom"/>
</dbReference>
<evidence type="ECO:0000259" key="2">
    <source>
        <dbReference type="Pfam" id="PF13449"/>
    </source>
</evidence>
<name>A0A1H9GQF1_9HYPH</name>
<dbReference type="PANTHER" id="PTHR37957:SF1">
    <property type="entry name" value="PHYTASE-LIKE DOMAIN-CONTAINING PROTEIN"/>
    <property type="match status" value="1"/>
</dbReference>
<evidence type="ECO:0000313" key="3">
    <source>
        <dbReference type="EMBL" id="SEQ52254.1"/>
    </source>
</evidence>
<dbReference type="PANTHER" id="PTHR37957">
    <property type="entry name" value="BLR7070 PROTEIN"/>
    <property type="match status" value="1"/>
</dbReference>
<reference evidence="3 4" key="1">
    <citation type="submission" date="2016-10" db="EMBL/GenBank/DDBJ databases">
        <authorList>
            <person name="de Groot N.N."/>
        </authorList>
    </citation>
    <scope>NUCLEOTIDE SEQUENCE [LARGE SCALE GENOMIC DNA]</scope>
    <source>
        <strain evidence="3 4">A52C2</strain>
    </source>
</reference>
<protein>
    <submittedName>
        <fullName evidence="3">Uncharacterized conserved protein</fullName>
    </submittedName>
</protein>
<gene>
    <name evidence="3" type="ORF">SAMN05216548_105115</name>
</gene>
<dbReference type="STRING" id="1855383.SAMN05216548_105115"/>
<organism evidence="3 4">
    <name type="scientific">Faunimonas pinastri</name>
    <dbReference type="NCBI Taxonomy" id="1855383"/>
    <lineage>
        <taxon>Bacteria</taxon>
        <taxon>Pseudomonadati</taxon>
        <taxon>Pseudomonadota</taxon>
        <taxon>Alphaproteobacteria</taxon>
        <taxon>Hyphomicrobiales</taxon>
        <taxon>Afifellaceae</taxon>
        <taxon>Faunimonas</taxon>
    </lineage>
</organism>
<dbReference type="SUPFAM" id="SSF101898">
    <property type="entry name" value="NHL repeat"/>
    <property type="match status" value="1"/>
</dbReference>
<dbReference type="Proteomes" id="UP000199647">
    <property type="component" value="Unassembled WGS sequence"/>
</dbReference>
<sequence length="440" mass="47668">MKKSSRLAVLALTCSISAPAVAADLQVLKADDPTQDWKVVEYPGGKQATYTVGIGSAAFRAPGDPADMIWTMSDRGPNFTCDDARDIMGEASQAMCKGIKNSRFYPTPDYTPSIYHVQLDRQAGTFAVKDVIAIKTRSGKPVSGLINPQTAAITDQPIDLKGNKLPLDPDAVDSEGLVRLSDGTFWISEEMGPSIIHLTADGRMVKRFVPADAAGDYAKTDAEISATLPAILSKRQPNRGTEALAVSPDGKFLYFMVQNPLANPDADVYKKARNTRIFKMDRATETLVGEYVYQLDDPMSFEADPSRKQNNPRVSEMSALGPDRLLVLERTDKDTKLHEIALDGATNILATPWDDLATSPSLEQRNDLSGTDVKPVTKTLRYDSFKDGKGVPDKTEGVAFLGDGSMALINDNDFGITGEVTRIAIVKGLVTPDPDVYSGK</sequence>
<feature type="signal peptide" evidence="1">
    <location>
        <begin position="1"/>
        <end position="22"/>
    </location>
</feature>
<proteinExistence type="predicted"/>
<dbReference type="AlphaFoldDB" id="A0A1H9GQF1"/>
<dbReference type="RefSeq" id="WP_092496255.1">
    <property type="nucleotide sequence ID" value="NZ_FOFG01000005.1"/>
</dbReference>
<dbReference type="EMBL" id="FOFG01000005">
    <property type="protein sequence ID" value="SEQ52254.1"/>
    <property type="molecule type" value="Genomic_DNA"/>
</dbReference>
<evidence type="ECO:0000313" key="4">
    <source>
        <dbReference type="Proteomes" id="UP000199647"/>
    </source>
</evidence>
<dbReference type="Pfam" id="PF13449">
    <property type="entry name" value="Phytase-like"/>
    <property type="match status" value="1"/>
</dbReference>
<keyword evidence="1" id="KW-0732">Signal</keyword>
<feature type="domain" description="Phytase-like" evidence="2">
    <location>
        <begin position="103"/>
        <end position="414"/>
    </location>
</feature>
<dbReference type="OrthoDB" id="9798539at2"/>
<evidence type="ECO:0000256" key="1">
    <source>
        <dbReference type="SAM" id="SignalP"/>
    </source>
</evidence>
<accession>A0A1H9GQF1</accession>